<accession>A0A2U7UFL6</accession>
<dbReference type="SUPFAM" id="SSF51126">
    <property type="entry name" value="Pectin lyase-like"/>
    <property type="match status" value="1"/>
</dbReference>
<sequence length="642" mass="66442">MRPISVICPLLPTLARVALLLMWLSMLRSSLAATLQVCPSGCAFATIADAASVAADTDTIAINGGVYTATPPVNITRRVTLWAVTPVAINGLGVWLTIASPNVTTRGTFSLADAGIAVAPNATWYQEGPLIVRHTASSAGYDALGQPFGASSAILINGGTWVQNGTVAITARTVGVEMSGVSALWDQRGPAEIDVPANGVAGDAHFGVVLGCNHASWDQKAPLTVRVGVGAAVRMGTMGNTLWDQTATVNITVTATQATGPVTAIALAVSSLGTAVVWTQQADTYLRLAASGLGAVAEGVALDANSNRHTWTQTGDLYTTVQAQNSALVRVVRMGQQSSVWTQEGSVTVGGTTRSNGTIHAIVLGAGAWAGNRWDQSGLLAVDIDTCVDGSLAPVVPSAGIRGTWRCGTWRSTGSVALNLSTQSCMGAAAGAHPMWFDSRGCNFTLDRAVRTDGGASTVRCDTAPAPSTPILVRGLAWGTLVQGTCPDLVLLPVVTLRWDDVMSGDDVALGWTRPAVARAYTTSAFVGTVPFLVSSETPLAANATAFVFTGSNVSEPVAIYMVDRNGTLGANGTIALLPAPGVLLDEPQQPTTFAILPWIESANLSGTSYTALIDTSSSTMVLVPKGNLFLSLSLFVFFARW</sequence>
<dbReference type="EMBL" id="MG011691">
    <property type="protein sequence ID" value="AVK77257.1"/>
    <property type="molecule type" value="Genomic_DNA"/>
</dbReference>
<protein>
    <submittedName>
        <fullName evidence="1">Beta helix incomplete domain containing protein</fullName>
    </submittedName>
</protein>
<dbReference type="InterPro" id="IPR011050">
    <property type="entry name" value="Pectin_lyase_fold/virulence"/>
</dbReference>
<proteinExistence type="predicted"/>
<evidence type="ECO:0000313" key="1">
    <source>
        <dbReference type="EMBL" id="AVK77257.1"/>
    </source>
</evidence>
<gene>
    <name evidence="1" type="ORF">pmac_cds_569</name>
</gene>
<organism evidence="1">
    <name type="scientific">Pandoravirus macleodensis</name>
    <dbReference type="NCBI Taxonomy" id="2107707"/>
    <lineage>
        <taxon>Viruses</taxon>
        <taxon>Pandoravirus</taxon>
    </lineage>
</organism>
<dbReference type="GeneID" id="36841712"/>
<name>A0A2U7UFL6_9VIRU</name>
<dbReference type="KEGG" id="vg:36841712"/>
<dbReference type="RefSeq" id="YP_009481253.1">
    <property type="nucleotide sequence ID" value="NC_037665.1"/>
</dbReference>
<dbReference type="Proteomes" id="UP000249758">
    <property type="component" value="Segment"/>
</dbReference>
<reference evidence="1" key="1">
    <citation type="journal article" date="2018" name="Nat. Commun.">
        <title>Diversity and evolution of the emerging Pandoraviridae family.</title>
        <authorList>
            <person name="Legendre M."/>
            <person name="Fabre E."/>
            <person name="Poirot O."/>
            <person name="Jeudy S."/>
            <person name="Lartigue A."/>
            <person name="Alempic J.M."/>
            <person name="Beucher L."/>
            <person name="Philippe N."/>
            <person name="Bertaux L."/>
            <person name="Christo-Foroux E."/>
            <person name="Labadie K."/>
            <person name="Coute Y."/>
            <person name="Abergel C."/>
            <person name="Claverie J.M."/>
        </authorList>
    </citation>
    <scope>NUCLEOTIDE SEQUENCE [LARGE SCALE GENOMIC DNA]</scope>
    <source>
        <strain evidence="1">Macleodensis</strain>
    </source>
</reference>